<comment type="similarity">
    <text evidence="2">Belongs to the YkuD family.</text>
</comment>
<evidence type="ECO:0000256" key="3">
    <source>
        <dbReference type="ARBA" id="ARBA00022676"/>
    </source>
</evidence>
<keyword evidence="5" id="KW-0378">Hydrolase</keyword>
<dbReference type="EC" id="2.3.2.-" evidence="12"/>
<evidence type="ECO:0000256" key="1">
    <source>
        <dbReference type="ARBA" id="ARBA00004752"/>
    </source>
</evidence>
<dbReference type="EMBL" id="JBHTGQ010000041">
    <property type="protein sequence ID" value="MFC7751374.1"/>
    <property type="molecule type" value="Genomic_DNA"/>
</dbReference>
<evidence type="ECO:0000256" key="5">
    <source>
        <dbReference type="ARBA" id="ARBA00022801"/>
    </source>
</evidence>
<feature type="region of interest" description="Disordered" evidence="10">
    <location>
        <begin position="363"/>
        <end position="383"/>
    </location>
</feature>
<feature type="domain" description="L,D-TPase catalytic" evidence="11">
    <location>
        <begin position="329"/>
        <end position="438"/>
    </location>
</feature>
<reference evidence="13" key="1">
    <citation type="journal article" date="2019" name="Int. J. Syst. Evol. Microbiol.">
        <title>The Global Catalogue of Microorganisms (GCM) 10K type strain sequencing project: providing services to taxonomists for standard genome sequencing and annotation.</title>
        <authorList>
            <consortium name="The Broad Institute Genomics Platform"/>
            <consortium name="The Broad Institute Genome Sequencing Center for Infectious Disease"/>
            <person name="Wu L."/>
            <person name="Ma J."/>
        </authorList>
    </citation>
    <scope>NUCLEOTIDE SEQUENCE [LARGE SCALE GENOMIC DNA]</scope>
    <source>
        <strain evidence="13">JCM 18657</strain>
    </source>
</reference>
<evidence type="ECO:0000256" key="6">
    <source>
        <dbReference type="ARBA" id="ARBA00022960"/>
    </source>
</evidence>
<evidence type="ECO:0000313" key="12">
    <source>
        <dbReference type="EMBL" id="MFC7751374.1"/>
    </source>
</evidence>
<proteinExistence type="inferred from homology"/>
<evidence type="ECO:0000256" key="4">
    <source>
        <dbReference type="ARBA" id="ARBA00022679"/>
    </source>
</evidence>
<dbReference type="PANTHER" id="PTHR30582">
    <property type="entry name" value="L,D-TRANSPEPTIDASE"/>
    <property type="match status" value="1"/>
</dbReference>
<dbReference type="GO" id="GO:0016746">
    <property type="term" value="F:acyltransferase activity"/>
    <property type="evidence" value="ECO:0007669"/>
    <property type="project" value="UniProtKB-KW"/>
</dbReference>
<dbReference type="PROSITE" id="PS52029">
    <property type="entry name" value="LD_TPASE"/>
    <property type="match status" value="1"/>
</dbReference>
<feature type="region of interest" description="Disordered" evidence="10">
    <location>
        <begin position="73"/>
        <end position="94"/>
    </location>
</feature>
<dbReference type="RefSeq" id="WP_170209419.1">
    <property type="nucleotide sequence ID" value="NZ_JBHTGQ010000041.1"/>
</dbReference>
<feature type="region of interest" description="Disordered" evidence="10">
    <location>
        <begin position="296"/>
        <end position="321"/>
    </location>
</feature>
<dbReference type="CDD" id="cd16913">
    <property type="entry name" value="YkuD_like"/>
    <property type="match status" value="1"/>
</dbReference>
<keyword evidence="6 9" id="KW-0133">Cell shape</keyword>
<dbReference type="Pfam" id="PF03734">
    <property type="entry name" value="YkuD"/>
    <property type="match status" value="1"/>
</dbReference>
<organism evidence="12 13">
    <name type="scientific">Paenibacillus thermoaerophilus</name>
    <dbReference type="NCBI Taxonomy" id="1215385"/>
    <lineage>
        <taxon>Bacteria</taxon>
        <taxon>Bacillati</taxon>
        <taxon>Bacillota</taxon>
        <taxon>Bacilli</taxon>
        <taxon>Bacillales</taxon>
        <taxon>Paenibacillaceae</taxon>
        <taxon>Paenibacillus</taxon>
    </lineage>
</organism>
<dbReference type="Proteomes" id="UP001596528">
    <property type="component" value="Unassembled WGS sequence"/>
</dbReference>
<comment type="pathway">
    <text evidence="1 9">Cell wall biogenesis; peptidoglycan biosynthesis.</text>
</comment>
<sequence length="472" mass="51427">MQRFDDPEYLKAYIQSHPNQKMAWYLLGKEYAAKGEAGKAAYCYAQAGEVYEAFENEPLPPEVLQAAKAEFERRTRQSDADAASAAIGADRKEKPAPNRRRWRLALLALTLAGFAIAFAPDSAEAPAAGTGPGHSAESGLARGEERHIWHWVDPRRSSAYLGGMVGQWTEQLPDKRLTLTLLELAEAERWLRWDSPPKPLLSLTGGAGEPSWTANWHDASRCDCEPAPFEAPASVGLWQDRLEQEAVLRTAVRYYAEAHGSPPESPEQLARSYPNNAISGITPLMRKLFPSVAESYGQPSRGGFGTGKADGREKSGETAAGGERLPDTLAIVVDRANYRLALVSGPVILRSYPVGLGGERTPEGTFPITEKVKNPNGTDKGAFGSRGMTLGDTLYAIHGTNEPDSIGKDESLGCIRMRREDIEELFALVPLGTPVTIGRGLLPDELVRRTPGYAIPSSAEEENPGKIYKWLS</sequence>
<keyword evidence="4 12" id="KW-0808">Transferase</keyword>
<dbReference type="SUPFAM" id="SSF141523">
    <property type="entry name" value="L,D-transpeptidase catalytic domain-like"/>
    <property type="match status" value="1"/>
</dbReference>
<dbReference type="InterPro" id="IPR005490">
    <property type="entry name" value="LD_TPept_cat_dom"/>
</dbReference>
<dbReference type="PANTHER" id="PTHR30582:SF24">
    <property type="entry name" value="L,D-TRANSPEPTIDASE ERFK_SRFK-RELATED"/>
    <property type="match status" value="1"/>
</dbReference>
<keyword evidence="8 9" id="KW-0961">Cell wall biogenesis/degradation</keyword>
<evidence type="ECO:0000256" key="2">
    <source>
        <dbReference type="ARBA" id="ARBA00005992"/>
    </source>
</evidence>
<keyword evidence="13" id="KW-1185">Reference proteome</keyword>
<dbReference type="InterPro" id="IPR038063">
    <property type="entry name" value="Transpep_catalytic_dom"/>
</dbReference>
<evidence type="ECO:0000256" key="8">
    <source>
        <dbReference type="ARBA" id="ARBA00023316"/>
    </source>
</evidence>
<feature type="active site" description="Nucleophile" evidence="9">
    <location>
        <position position="414"/>
    </location>
</feature>
<dbReference type="InterPro" id="IPR050979">
    <property type="entry name" value="LD-transpeptidase"/>
</dbReference>
<keyword evidence="3" id="KW-0328">Glycosyltransferase</keyword>
<evidence type="ECO:0000256" key="10">
    <source>
        <dbReference type="SAM" id="MobiDB-lite"/>
    </source>
</evidence>
<evidence type="ECO:0000313" key="13">
    <source>
        <dbReference type="Proteomes" id="UP001596528"/>
    </source>
</evidence>
<accession>A0ABW2V8Z4</accession>
<evidence type="ECO:0000259" key="11">
    <source>
        <dbReference type="PROSITE" id="PS52029"/>
    </source>
</evidence>
<gene>
    <name evidence="12" type="ORF">ACFQWB_15755</name>
</gene>
<dbReference type="Gene3D" id="2.40.440.10">
    <property type="entry name" value="L,D-transpeptidase catalytic domain-like"/>
    <property type="match status" value="1"/>
</dbReference>
<feature type="active site" description="Proton donor/acceptor" evidence="9">
    <location>
        <position position="398"/>
    </location>
</feature>
<evidence type="ECO:0000256" key="7">
    <source>
        <dbReference type="ARBA" id="ARBA00022984"/>
    </source>
</evidence>
<keyword evidence="7 9" id="KW-0573">Peptidoglycan synthesis</keyword>
<keyword evidence="12" id="KW-0012">Acyltransferase</keyword>
<comment type="caution">
    <text evidence="12">The sequence shown here is derived from an EMBL/GenBank/DDBJ whole genome shotgun (WGS) entry which is preliminary data.</text>
</comment>
<evidence type="ECO:0000256" key="9">
    <source>
        <dbReference type="PROSITE-ProRule" id="PRU01373"/>
    </source>
</evidence>
<name>A0ABW2V8Z4_9BACL</name>
<protein>
    <submittedName>
        <fullName evidence="12">L,D-transpeptidase</fullName>
        <ecNumber evidence="12">2.3.2.-</ecNumber>
    </submittedName>
</protein>